<dbReference type="NCBIfam" id="TIGR00368">
    <property type="entry name" value="YifB family Mg chelatase-like AAA ATPase"/>
    <property type="match status" value="1"/>
</dbReference>
<dbReference type="InterPro" id="IPR000523">
    <property type="entry name" value="Mg_chelatse_chII-like_cat_dom"/>
</dbReference>
<dbReference type="InterPro" id="IPR003593">
    <property type="entry name" value="AAA+_ATPase"/>
</dbReference>
<dbReference type="InterPro" id="IPR025158">
    <property type="entry name" value="Mg_chelat-rel_C"/>
</dbReference>
<evidence type="ECO:0000313" key="6">
    <source>
        <dbReference type="Proteomes" id="UP000824205"/>
    </source>
</evidence>
<accession>A0A9D1RCY9</accession>
<dbReference type="Gene3D" id="3.30.230.10">
    <property type="match status" value="1"/>
</dbReference>
<dbReference type="InterPro" id="IPR001208">
    <property type="entry name" value="MCM_dom"/>
</dbReference>
<reference evidence="5" key="2">
    <citation type="submission" date="2021-04" db="EMBL/GenBank/DDBJ databases">
        <authorList>
            <person name="Gilroy R."/>
        </authorList>
    </citation>
    <scope>NUCLEOTIDE SEQUENCE</scope>
    <source>
        <strain evidence="5">421</strain>
    </source>
</reference>
<dbReference type="EMBL" id="DXGE01000020">
    <property type="protein sequence ID" value="HIW85803.1"/>
    <property type="molecule type" value="Genomic_DNA"/>
</dbReference>
<evidence type="ECO:0000259" key="4">
    <source>
        <dbReference type="SMART" id="SM00382"/>
    </source>
</evidence>
<name>A0A9D1RCY9_9FIRM</name>
<dbReference type="SUPFAM" id="SSF54211">
    <property type="entry name" value="Ribosomal protein S5 domain 2-like"/>
    <property type="match status" value="1"/>
</dbReference>
<feature type="domain" description="AAA+ ATPase" evidence="4">
    <location>
        <begin position="210"/>
        <end position="393"/>
    </location>
</feature>
<dbReference type="PANTHER" id="PTHR32039">
    <property type="entry name" value="MAGNESIUM-CHELATASE SUBUNIT CHLI"/>
    <property type="match status" value="1"/>
</dbReference>
<dbReference type="InterPro" id="IPR004482">
    <property type="entry name" value="Mg_chelat-rel"/>
</dbReference>
<dbReference type="Pfam" id="PF01078">
    <property type="entry name" value="Mg_chelatase"/>
    <property type="match status" value="1"/>
</dbReference>
<dbReference type="Pfam" id="PF13541">
    <property type="entry name" value="ChlI"/>
    <property type="match status" value="1"/>
</dbReference>
<dbReference type="GO" id="GO:0003677">
    <property type="term" value="F:DNA binding"/>
    <property type="evidence" value="ECO:0007669"/>
    <property type="project" value="InterPro"/>
</dbReference>
<organism evidence="5 6">
    <name type="scientific">Candidatus Eubacterium faecipullorum</name>
    <dbReference type="NCBI Taxonomy" id="2838571"/>
    <lineage>
        <taxon>Bacteria</taxon>
        <taxon>Bacillati</taxon>
        <taxon>Bacillota</taxon>
        <taxon>Clostridia</taxon>
        <taxon>Eubacteriales</taxon>
        <taxon>Eubacteriaceae</taxon>
        <taxon>Eubacterium</taxon>
    </lineage>
</organism>
<keyword evidence="2" id="KW-0547">Nucleotide-binding</keyword>
<evidence type="ECO:0000256" key="2">
    <source>
        <dbReference type="ARBA" id="ARBA00022741"/>
    </source>
</evidence>
<dbReference type="SUPFAM" id="SSF52540">
    <property type="entry name" value="P-loop containing nucleoside triphosphate hydrolases"/>
    <property type="match status" value="1"/>
</dbReference>
<evidence type="ECO:0000313" key="5">
    <source>
        <dbReference type="EMBL" id="HIW85803.1"/>
    </source>
</evidence>
<comment type="similarity">
    <text evidence="1">Belongs to the Mg-chelatase subunits D/I family. ComM subfamily.</text>
</comment>
<dbReference type="SMART" id="SM00382">
    <property type="entry name" value="AAA"/>
    <property type="match status" value="1"/>
</dbReference>
<dbReference type="PRINTS" id="PR01657">
    <property type="entry name" value="MCMFAMILY"/>
</dbReference>
<proteinExistence type="inferred from homology"/>
<dbReference type="Pfam" id="PF13335">
    <property type="entry name" value="Mg_chelatase_C"/>
    <property type="match status" value="1"/>
</dbReference>
<dbReference type="InterPro" id="IPR014721">
    <property type="entry name" value="Ribsml_uS5_D2-typ_fold_subgr"/>
</dbReference>
<comment type="caution">
    <text evidence="5">The sequence shown here is derived from an EMBL/GenBank/DDBJ whole genome shotgun (WGS) entry which is preliminary data.</text>
</comment>
<dbReference type="InterPro" id="IPR045006">
    <property type="entry name" value="CHLI-like"/>
</dbReference>
<sequence length="508" mass="55802">MFAKAKSLGIYGMDAFSVIVEADLSKGLPRFEIVGLPDAAVKESRERVRASIKNCRYDFPVSRITVNIAPADIKKEGPLYDLPVFIAVLAATGQIKGSVDDYAFVGELSLAGDIRPCNGVLPMLLKAREEGIPAVFIPYGNKTEAGAVDGIDVFAAKNIFEVIRHISGEEKLAPCYTPVSELATYDDALDFADVKGQADAKRALEIAAAGGHNCIMVGPPGTGKSMLAKRLPSILPQMTFEEELETTKIYSIAGVLPPNVQLITSRPFRSPHHTISAQGLTGGGQNPRPGEISLAHNGVLFMDEFPEFDRRAKEALRQPLEDGKITISRSAGTVSYPSNIMVVAAMNPCPCGYLGHPTRECVCTEAARRRYRDKVSGPILDRIDIHIEVEPVDYDRLSSKTKEESSASIRERVNRAREIQRKRFAGTEITCNAKMTPRMTREFCILSPDAENLLKLSFEKLGLSARAYDKILRIARTIADLDESENIEAAHIAQAVQYRSLDRKYWSD</sequence>
<gene>
    <name evidence="5" type="ORF">IAA48_04835</name>
</gene>
<evidence type="ECO:0000256" key="1">
    <source>
        <dbReference type="ARBA" id="ARBA00006354"/>
    </source>
</evidence>
<dbReference type="PANTHER" id="PTHR32039:SF7">
    <property type="entry name" value="COMPETENCE PROTEIN COMM"/>
    <property type="match status" value="1"/>
</dbReference>
<dbReference type="InterPro" id="IPR020568">
    <property type="entry name" value="Ribosomal_Su5_D2-typ_SF"/>
</dbReference>
<dbReference type="GO" id="GO:0005524">
    <property type="term" value="F:ATP binding"/>
    <property type="evidence" value="ECO:0007669"/>
    <property type="project" value="UniProtKB-KW"/>
</dbReference>
<dbReference type="Proteomes" id="UP000824205">
    <property type="component" value="Unassembled WGS sequence"/>
</dbReference>
<evidence type="ECO:0000256" key="3">
    <source>
        <dbReference type="ARBA" id="ARBA00022840"/>
    </source>
</evidence>
<dbReference type="AlphaFoldDB" id="A0A9D1RCY9"/>
<dbReference type="InterPro" id="IPR027417">
    <property type="entry name" value="P-loop_NTPase"/>
</dbReference>
<protein>
    <submittedName>
        <fullName evidence="5">YifB family Mg chelatase-like AAA ATPase</fullName>
    </submittedName>
</protein>
<keyword evidence="3" id="KW-0067">ATP-binding</keyword>
<reference evidence="5" key="1">
    <citation type="journal article" date="2021" name="PeerJ">
        <title>Extensive microbial diversity within the chicken gut microbiome revealed by metagenomics and culture.</title>
        <authorList>
            <person name="Gilroy R."/>
            <person name="Ravi A."/>
            <person name="Getino M."/>
            <person name="Pursley I."/>
            <person name="Horton D.L."/>
            <person name="Alikhan N.F."/>
            <person name="Baker D."/>
            <person name="Gharbi K."/>
            <person name="Hall N."/>
            <person name="Watson M."/>
            <person name="Adriaenssens E.M."/>
            <person name="Foster-Nyarko E."/>
            <person name="Jarju S."/>
            <person name="Secka A."/>
            <person name="Antonio M."/>
            <person name="Oren A."/>
            <person name="Chaudhuri R.R."/>
            <person name="La Ragione R."/>
            <person name="Hildebrand F."/>
            <person name="Pallen M.J."/>
        </authorList>
    </citation>
    <scope>NUCLEOTIDE SEQUENCE</scope>
    <source>
        <strain evidence="5">421</strain>
    </source>
</reference>
<dbReference type="Gene3D" id="3.40.50.300">
    <property type="entry name" value="P-loop containing nucleotide triphosphate hydrolases"/>
    <property type="match status" value="1"/>
</dbReference>